<feature type="binding site" evidence="17">
    <location>
        <position position="68"/>
    </location>
    <ligand>
        <name>S-adenosyl-L-methionine</name>
        <dbReference type="ChEBI" id="CHEBI:59789"/>
    </ligand>
</feature>
<evidence type="ECO:0000256" key="3">
    <source>
        <dbReference type="ARBA" id="ARBA00015701"/>
    </source>
</evidence>
<accession>A0A220T6E0</accession>
<dbReference type="GO" id="GO:0044423">
    <property type="term" value="C:virion component"/>
    <property type="evidence" value="ECO:0007669"/>
    <property type="project" value="UniProtKB-KW"/>
</dbReference>
<dbReference type="InterPro" id="IPR025804">
    <property type="entry name" value="Pox/kineto_cap_MeTfrase"/>
</dbReference>
<keyword evidence="9" id="KW-0946">Virion</keyword>
<evidence type="ECO:0000256" key="11">
    <source>
        <dbReference type="ARBA" id="ARBA00023042"/>
    </source>
</evidence>
<keyword evidence="10" id="KW-0648">Protein biosynthesis</keyword>
<evidence type="ECO:0000256" key="7">
    <source>
        <dbReference type="ARBA" id="ARBA00022691"/>
    </source>
</evidence>
<dbReference type="Pfam" id="PF01358">
    <property type="entry name" value="PARP_regulatory"/>
    <property type="match status" value="1"/>
</dbReference>
<evidence type="ECO:0000256" key="15">
    <source>
        <dbReference type="PIRNR" id="PIRNR003726"/>
    </source>
</evidence>
<dbReference type="InterPro" id="IPR029063">
    <property type="entry name" value="SAM-dependent_MTases_sf"/>
</dbReference>
<feature type="binding site" evidence="18">
    <location>
        <begin position="205"/>
        <end position="207"/>
    </location>
    <ligand>
        <name>mRNA</name>
        <dbReference type="ChEBI" id="CHEBI:33699"/>
    </ligand>
</feature>
<feature type="binding site" evidence="17">
    <location>
        <position position="116"/>
    </location>
    <ligand>
        <name>S-adenosyl-L-methionine</name>
        <dbReference type="ChEBI" id="CHEBI:59789"/>
    </ligand>
</feature>
<gene>
    <name evidence="19" type="ORF">EPTV-WA-072</name>
</gene>
<reference evidence="19 20" key="1">
    <citation type="journal article" date="2017" name="Virus Genes">
        <title>Characterization of Eptesipoxvirus, a novel poxvirus from a microchiropteran bat.</title>
        <authorList>
            <person name="Tu S.L."/>
            <person name="Nakazawa Y."/>
            <person name="Gao J."/>
            <person name="Wilkins K."/>
            <person name="Gallardo-Romero N."/>
            <person name="Li Y."/>
            <person name="Emerson G.L."/>
            <person name="Carroll D.S."/>
            <person name="Upton C."/>
        </authorList>
    </citation>
    <scope>NUCLEOTIDE SEQUENCE [LARGE SCALE GENOMIC DNA]</scope>
    <source>
        <strain evidence="19 20">Washington</strain>
    </source>
</reference>
<proteinExistence type="predicted"/>
<dbReference type="CDD" id="cd20756">
    <property type="entry name" value="capping_2-OMTase_Poxviridae"/>
    <property type="match status" value="1"/>
</dbReference>
<keyword evidence="6 15" id="KW-0808">Transferase</keyword>
<dbReference type="GO" id="GO:0006370">
    <property type="term" value="P:7-methylguanosine mRNA capping"/>
    <property type="evidence" value="ECO:0007669"/>
    <property type="project" value="UniProtKB-UniRule"/>
</dbReference>
<feature type="binding site" evidence="17">
    <location>
        <position position="72"/>
    </location>
    <ligand>
        <name>S-adenosyl-L-methionine</name>
        <dbReference type="ChEBI" id="CHEBI:59789"/>
    </ligand>
</feature>
<keyword evidence="11 15" id="KW-0506">mRNA capping</keyword>
<sequence length="333" mass="39125">MDSITMDKPLMYFNEITGSLDYDPNSSKEVAKKLPYQGQLKLMLSELFFLSKLQRHGMLDGSTILYIGSAPGTHIKYLRDHFISMGIVIKWILIDGRPHDKILNGLRDVTLITKFVDEAFLKSLYKQLYPSKIILISDIRSKRDGAEPSTSDLLSNYALQNMMISILKPIASSLKWRCPFPDQWIQDFYIPHGNELLQPFAPSYSAEMRLISIYTTEPIKLKCITKFDAIKYEKNMFYLNKIVRNTIILNFDYPNQEYDFFHMYYMLKTIYTNKEFVSEKAKVLYLQHSIFKFLKIPISSTEKIQYEPTQRKIFSKNSMSKDRNIKRSVRYHK</sequence>
<evidence type="ECO:0000313" key="20">
    <source>
        <dbReference type="Proteomes" id="UP000217428"/>
    </source>
</evidence>
<dbReference type="Proteomes" id="UP000217428">
    <property type="component" value="Segment"/>
</dbReference>
<evidence type="ECO:0000256" key="17">
    <source>
        <dbReference type="PIRSR" id="PIRSR003726-2"/>
    </source>
</evidence>
<dbReference type="EC" id="2.1.1.57" evidence="2 15"/>
<feature type="active site" description="For methyltransferase activity" evidence="16">
    <location>
        <position position="175"/>
    </location>
</feature>
<dbReference type="GO" id="GO:0004483">
    <property type="term" value="F:methyltransferase cap1 activity"/>
    <property type="evidence" value="ECO:0007669"/>
    <property type="project" value="UniProtKB-UniRule"/>
</dbReference>
<evidence type="ECO:0000256" key="14">
    <source>
        <dbReference type="ARBA" id="ARBA00049042"/>
    </source>
</evidence>
<protein>
    <recommendedName>
        <fullName evidence="3 15">Cap-specific mRNA (nucleoside-2'-O-)-methyltransferase</fullName>
        <ecNumber evidence="2 15">2.1.1.57</ecNumber>
    </recommendedName>
</protein>
<feature type="binding site" evidence="17">
    <location>
        <position position="66"/>
    </location>
    <ligand>
        <name>S-adenosyl-L-methionine</name>
        <dbReference type="ChEBI" id="CHEBI:59789"/>
    </ligand>
</feature>
<feature type="binding site" evidence="18">
    <location>
        <begin position="177"/>
        <end position="180"/>
    </location>
    <ligand>
        <name>mRNA</name>
        <dbReference type="ChEBI" id="CHEBI:33699"/>
    </ligand>
</feature>
<evidence type="ECO:0000256" key="8">
    <source>
        <dbReference type="ARBA" id="ARBA00022768"/>
    </source>
</evidence>
<evidence type="ECO:0000256" key="9">
    <source>
        <dbReference type="ARBA" id="ARBA00022844"/>
    </source>
</evidence>
<evidence type="ECO:0000256" key="5">
    <source>
        <dbReference type="ARBA" id="ARBA00022664"/>
    </source>
</evidence>
<evidence type="ECO:0000256" key="13">
    <source>
        <dbReference type="ARBA" id="ARBA00046511"/>
    </source>
</evidence>
<evidence type="ECO:0000256" key="2">
    <source>
        <dbReference type="ARBA" id="ARBA00011923"/>
    </source>
</evidence>
<feature type="binding site" evidence="17">
    <location>
        <position position="97"/>
    </location>
    <ligand>
        <name>S-adenosyl-L-methionine</name>
        <dbReference type="ChEBI" id="CHEBI:59789"/>
    </ligand>
</feature>
<feature type="binding site" evidence="17">
    <location>
        <position position="95"/>
    </location>
    <ligand>
        <name>S-adenosyl-L-methionine</name>
        <dbReference type="ChEBI" id="CHEBI:59789"/>
    </ligand>
</feature>
<name>A0A220T6E0_9POXV</name>
<comment type="subcellular location">
    <subcellularLocation>
        <location evidence="1">Virion</location>
    </subcellularLocation>
</comment>
<evidence type="ECO:0000256" key="4">
    <source>
        <dbReference type="ARBA" id="ARBA00022603"/>
    </source>
</evidence>
<evidence type="ECO:0000256" key="6">
    <source>
        <dbReference type="ARBA" id="ARBA00022679"/>
    </source>
</evidence>
<dbReference type="GO" id="GO:0032259">
    <property type="term" value="P:methylation"/>
    <property type="evidence" value="ECO:0007669"/>
    <property type="project" value="UniProtKB-KW"/>
</dbReference>
<feature type="binding site" evidence="18">
    <location>
        <position position="182"/>
    </location>
    <ligand>
        <name>mRNA</name>
        <dbReference type="ChEBI" id="CHEBI:33699"/>
    </ligand>
</feature>
<evidence type="ECO:0000256" key="12">
    <source>
        <dbReference type="ARBA" id="ARBA00034661"/>
    </source>
</evidence>
<dbReference type="EMBL" id="KY747497">
    <property type="protein sequence ID" value="ASK51273.1"/>
    <property type="molecule type" value="Genomic_DNA"/>
</dbReference>
<keyword evidence="8" id="KW-0251">Elongation factor</keyword>
<dbReference type="PIRSF" id="PIRSF003726">
    <property type="entry name" value="PolA_polym_reg_poxV"/>
    <property type="match status" value="1"/>
</dbReference>
<evidence type="ECO:0000256" key="10">
    <source>
        <dbReference type="ARBA" id="ARBA00022917"/>
    </source>
</evidence>
<dbReference type="OrthoDB" id="9224at10239"/>
<comment type="subunit">
    <text evidence="13 15">Interacts with poly(A) polymerase catalytic subunit OPG063. Interacts with OPG109 and OPG123; these interactions might help linking transcription to capping and polyadenylation.</text>
</comment>
<feature type="binding site" evidence="18">
    <location>
        <position position="233"/>
    </location>
    <ligand>
        <name>mRNA</name>
        <dbReference type="ChEBI" id="CHEBI:33699"/>
    </ligand>
</feature>
<keyword evidence="20" id="KW-1185">Reference proteome</keyword>
<keyword evidence="7 15" id="KW-0949">S-adenosyl-L-methionine</keyword>
<dbReference type="Gene3D" id="3.40.50.150">
    <property type="entry name" value="Vaccinia Virus protein VP39"/>
    <property type="match status" value="1"/>
</dbReference>
<dbReference type="InterPro" id="IPR000176">
    <property type="entry name" value="mRNA_MeTrfase-like"/>
</dbReference>
<keyword evidence="5 15" id="KW-0507">mRNA processing</keyword>
<comment type="function">
    <text evidence="12 15">Displays methyltransferase, positive regulation of the poly(A) polymerase and transcription elongation activities. Involved in the modification of both mRNA ends and in intermediate and late gene positive transcription elongation. At the mRNAs 5' end, methylates the ribose 2' OH group of the first transcribed nucleotide, thereby producing a 2'-O-methylpurine cap. At the 3' end, functions as a processivity factor which stimulates the activity of the viral poly(A) polymerase OPG063 that creates mRNA's poly(A) tail. In the presence of OPG102, OPG063 does not dissociate from the RNA allowing tail elongation to around 250 adenylates.</text>
</comment>
<dbReference type="PROSITE" id="PS51612">
    <property type="entry name" value="SAM_MT_2O_PK"/>
    <property type="match status" value="1"/>
</dbReference>
<dbReference type="InterPro" id="IPR030375">
    <property type="entry name" value="Poxvir_cap_MeTfrase"/>
</dbReference>
<feature type="binding site" evidence="18">
    <location>
        <position position="22"/>
    </location>
    <ligand>
        <name>mRNA</name>
        <dbReference type="ChEBI" id="CHEBI:33699"/>
    </ligand>
</feature>
<dbReference type="GO" id="GO:0031440">
    <property type="term" value="P:regulation of mRNA 3'-end processing"/>
    <property type="evidence" value="ECO:0007669"/>
    <property type="project" value="UniProtKB-UniRule"/>
</dbReference>
<keyword evidence="4 15" id="KW-0489">Methyltransferase</keyword>
<dbReference type="SUPFAM" id="SSF53335">
    <property type="entry name" value="S-adenosyl-L-methionine-dependent methyltransferases"/>
    <property type="match status" value="1"/>
</dbReference>
<feature type="binding site" evidence="17">
    <location>
        <position position="138"/>
    </location>
    <ligand>
        <name>S-adenosyl-L-methionine</name>
        <dbReference type="ChEBI" id="CHEBI:59789"/>
    </ligand>
</feature>
<evidence type="ECO:0000256" key="1">
    <source>
        <dbReference type="ARBA" id="ARBA00004328"/>
    </source>
</evidence>
<feature type="binding site" evidence="17">
    <location>
        <position position="39"/>
    </location>
    <ligand>
        <name>S-adenosyl-L-methionine</name>
        <dbReference type="ChEBI" id="CHEBI:59789"/>
    </ligand>
</feature>
<evidence type="ECO:0000256" key="16">
    <source>
        <dbReference type="PIRSR" id="PIRSR003726-1"/>
    </source>
</evidence>
<evidence type="ECO:0000313" key="19">
    <source>
        <dbReference type="EMBL" id="ASK51273.1"/>
    </source>
</evidence>
<evidence type="ECO:0000256" key="18">
    <source>
        <dbReference type="PIRSR" id="PIRSR003726-3"/>
    </source>
</evidence>
<organism evidence="19 20">
    <name type="scientific">Eptesipox virus</name>
    <dbReference type="NCBI Taxonomy" id="1329402"/>
    <lineage>
        <taxon>Viruses</taxon>
        <taxon>Varidnaviria</taxon>
        <taxon>Bamfordvirae</taxon>
        <taxon>Nucleocytoviricota</taxon>
        <taxon>Pokkesviricetes</taxon>
        <taxon>Chitovirales</taxon>
        <taxon>Poxviridae</taxon>
        <taxon>Chordopoxvirinae</taxon>
        <taxon>Vespertilionpoxvirus</taxon>
        <taxon>Vespertilionpoxvirus eptesipox</taxon>
    </lineage>
</organism>
<comment type="catalytic activity">
    <reaction evidence="14 15">
        <text>a 5'-end (N(7)-methyl 5'-triphosphoguanosine)-ribonucleoside in mRNA + S-adenosyl-L-methionine = a 5'-end (N(7)-methyl 5'-triphosphoguanosine)-(2'-O-methyl-ribonucleoside) in mRNA + S-adenosyl-L-homocysteine + H(+)</text>
        <dbReference type="Rhea" id="RHEA:67020"/>
        <dbReference type="Rhea" id="RHEA-COMP:17167"/>
        <dbReference type="Rhea" id="RHEA-COMP:17168"/>
        <dbReference type="ChEBI" id="CHEBI:15378"/>
        <dbReference type="ChEBI" id="CHEBI:57856"/>
        <dbReference type="ChEBI" id="CHEBI:59789"/>
        <dbReference type="ChEBI" id="CHEBI:156461"/>
        <dbReference type="ChEBI" id="CHEBI:167609"/>
        <dbReference type="EC" id="2.1.1.57"/>
    </reaction>
</comment>